<dbReference type="Gene3D" id="2.30.110.10">
    <property type="entry name" value="Electron Transport, Fmn-binding Protein, Chain A"/>
    <property type="match status" value="1"/>
</dbReference>
<dbReference type="AlphaFoldDB" id="A0A1M4YY46"/>
<comment type="cofactor">
    <cofactor evidence="1">
        <name>FMN</name>
        <dbReference type="ChEBI" id="CHEBI:58210"/>
    </cofactor>
</comment>
<evidence type="ECO:0000256" key="3">
    <source>
        <dbReference type="ARBA" id="ARBA00022643"/>
    </source>
</evidence>
<feature type="domain" description="Pyridoxamine 5'-phosphate oxidase Alr4036 family FMN-binding" evidence="5">
    <location>
        <begin position="22"/>
        <end position="98"/>
    </location>
</feature>
<dbReference type="SUPFAM" id="SSF50475">
    <property type="entry name" value="FMN-binding split barrel"/>
    <property type="match status" value="1"/>
</dbReference>
<organism evidence="6 7">
    <name type="scientific">Loktanella atrilutea</name>
    <dbReference type="NCBI Taxonomy" id="366533"/>
    <lineage>
        <taxon>Bacteria</taxon>
        <taxon>Pseudomonadati</taxon>
        <taxon>Pseudomonadota</taxon>
        <taxon>Alphaproteobacteria</taxon>
        <taxon>Rhodobacterales</taxon>
        <taxon>Roseobacteraceae</taxon>
        <taxon>Loktanella</taxon>
    </lineage>
</organism>
<gene>
    <name evidence="6" type="ORF">SAMN05444339_103297</name>
</gene>
<evidence type="ECO:0000313" key="6">
    <source>
        <dbReference type="EMBL" id="SHF10618.1"/>
    </source>
</evidence>
<evidence type="ECO:0000259" key="5">
    <source>
        <dbReference type="Pfam" id="PF12766"/>
    </source>
</evidence>
<dbReference type="Pfam" id="PF12766">
    <property type="entry name" value="Pyridox_oxase_2"/>
    <property type="match status" value="1"/>
</dbReference>
<sequence>MTEWFETLTGLQDRVWQLLKCGVADRHAPARQPTLATVGPDGRPEARTVVLRRVERSTALLEVYTDSLSDKMKSLKTSPWAALHVWEPKLDLQIRLQADVTPSEGDAVADRWDPLPEAARLSYGVVPPPGTPIDAALDYEKSADQGRFCVLTLALVHIDVVHLGEAHRRAAYRADDGWAGQWLVP</sequence>
<evidence type="ECO:0000256" key="2">
    <source>
        <dbReference type="ARBA" id="ARBA00022630"/>
    </source>
</evidence>
<dbReference type="GO" id="GO:0004733">
    <property type="term" value="F:pyridoxamine phosphate oxidase activity"/>
    <property type="evidence" value="ECO:0007669"/>
    <property type="project" value="InterPro"/>
</dbReference>
<dbReference type="EMBL" id="FQUE01000003">
    <property type="protein sequence ID" value="SHF10618.1"/>
    <property type="molecule type" value="Genomic_DNA"/>
</dbReference>
<dbReference type="InterPro" id="IPR012349">
    <property type="entry name" value="Split_barrel_FMN-bd"/>
</dbReference>
<evidence type="ECO:0000313" key="7">
    <source>
        <dbReference type="Proteomes" id="UP000183987"/>
    </source>
</evidence>
<protein>
    <submittedName>
        <fullName evidence="6">Pyridoxamine 5'-phosphate oxidase</fullName>
    </submittedName>
</protein>
<keyword evidence="7" id="KW-1185">Reference proteome</keyword>
<dbReference type="OrthoDB" id="5120525at2"/>
<keyword evidence="4" id="KW-0560">Oxidoreductase</keyword>
<keyword evidence="3" id="KW-0288">FMN</keyword>
<dbReference type="PANTHER" id="PTHR10851:SF3">
    <property type="entry name" value="PYRIDOXINE_PYRIDOXAMINE 5'-PHOSPHATE OXIDASE 2"/>
    <property type="match status" value="1"/>
</dbReference>
<evidence type="ECO:0000256" key="1">
    <source>
        <dbReference type="ARBA" id="ARBA00001917"/>
    </source>
</evidence>
<dbReference type="RefSeq" id="WP_072856955.1">
    <property type="nucleotide sequence ID" value="NZ_FQUE01000003.1"/>
</dbReference>
<keyword evidence="2" id="KW-0285">Flavoprotein</keyword>
<dbReference type="Proteomes" id="UP000183987">
    <property type="component" value="Unassembled WGS sequence"/>
</dbReference>
<proteinExistence type="predicted"/>
<accession>A0A1M4YY46</accession>
<dbReference type="GO" id="GO:0010181">
    <property type="term" value="F:FMN binding"/>
    <property type="evidence" value="ECO:0007669"/>
    <property type="project" value="InterPro"/>
</dbReference>
<dbReference type="InterPro" id="IPR000659">
    <property type="entry name" value="Pyridox_Oxase"/>
</dbReference>
<reference evidence="7" key="1">
    <citation type="submission" date="2016-11" db="EMBL/GenBank/DDBJ databases">
        <authorList>
            <person name="Varghese N."/>
            <person name="Submissions S."/>
        </authorList>
    </citation>
    <scope>NUCLEOTIDE SEQUENCE [LARGE SCALE GENOMIC DNA]</scope>
    <source>
        <strain evidence="7">DSM 29326</strain>
    </source>
</reference>
<dbReference type="InterPro" id="IPR024624">
    <property type="entry name" value="Pyridox_Oxase_Alr4036_FMN-bd"/>
</dbReference>
<name>A0A1M4YY46_LOKAT</name>
<dbReference type="GO" id="GO:0008615">
    <property type="term" value="P:pyridoxine biosynthetic process"/>
    <property type="evidence" value="ECO:0007669"/>
    <property type="project" value="InterPro"/>
</dbReference>
<evidence type="ECO:0000256" key="4">
    <source>
        <dbReference type="ARBA" id="ARBA00023002"/>
    </source>
</evidence>
<dbReference type="STRING" id="366533.SAMN05444339_103297"/>
<dbReference type="PANTHER" id="PTHR10851">
    <property type="entry name" value="PYRIDOXINE-5-PHOSPHATE OXIDASE"/>
    <property type="match status" value="1"/>
</dbReference>